<gene>
    <name evidence="2" type="ORF">LOAG_12444</name>
</gene>
<sequence>MKYDYKKPGNKCSDYCILMYLFAQSAITNIILIQTGSAKRSFVINCCHAVKRKCAILITDTSKFHFYNRKNLLKISLNSNLSIIKGYLEEERTKEIPGSLEKYTG</sequence>
<organism evidence="2">
    <name type="scientific">Loa loa</name>
    <name type="common">Eye worm</name>
    <name type="synonym">Filaria loa</name>
    <dbReference type="NCBI Taxonomy" id="7209"/>
    <lineage>
        <taxon>Eukaryota</taxon>
        <taxon>Metazoa</taxon>
        <taxon>Ecdysozoa</taxon>
        <taxon>Nematoda</taxon>
        <taxon>Chromadorea</taxon>
        <taxon>Rhabditida</taxon>
        <taxon>Spirurina</taxon>
        <taxon>Spiruromorpha</taxon>
        <taxon>Filarioidea</taxon>
        <taxon>Onchocercidae</taxon>
        <taxon>Loa</taxon>
    </lineage>
</organism>
<name>A0A1S0TMN7_LOALO</name>
<accession>A0A1S0TMN7</accession>
<dbReference type="CTD" id="9949906"/>
<proteinExistence type="predicted"/>
<dbReference type="GeneID" id="9949906"/>
<keyword evidence="1" id="KW-1133">Transmembrane helix</keyword>
<dbReference type="EMBL" id="JH712894">
    <property type="protein sequence ID" value="EFO16063.1"/>
    <property type="molecule type" value="Genomic_DNA"/>
</dbReference>
<evidence type="ECO:0000256" key="1">
    <source>
        <dbReference type="SAM" id="Phobius"/>
    </source>
</evidence>
<keyword evidence="1" id="KW-0472">Membrane</keyword>
<dbReference type="KEGG" id="loa:LOAG_12444"/>
<evidence type="ECO:0000313" key="2">
    <source>
        <dbReference type="EMBL" id="EFO16063.1"/>
    </source>
</evidence>
<dbReference type="RefSeq" id="XP_003148005.1">
    <property type="nucleotide sequence ID" value="XM_003147957.1"/>
</dbReference>
<reference evidence="2" key="1">
    <citation type="submission" date="2012-04" db="EMBL/GenBank/DDBJ databases">
        <title>The Genome Sequence of Loa loa.</title>
        <authorList>
            <consortium name="The Broad Institute Genome Sequencing Platform"/>
            <consortium name="Broad Institute Genome Sequencing Center for Infectious Disease"/>
            <person name="Nutman T.B."/>
            <person name="Fink D.L."/>
            <person name="Russ C."/>
            <person name="Young S."/>
            <person name="Zeng Q."/>
            <person name="Gargeya S."/>
            <person name="Alvarado L."/>
            <person name="Berlin A."/>
            <person name="Chapman S.B."/>
            <person name="Chen Z."/>
            <person name="Freedman E."/>
            <person name="Gellesch M."/>
            <person name="Goldberg J."/>
            <person name="Griggs A."/>
            <person name="Gujja S."/>
            <person name="Heilman E.R."/>
            <person name="Heiman D."/>
            <person name="Howarth C."/>
            <person name="Mehta T."/>
            <person name="Neiman D."/>
            <person name="Pearson M."/>
            <person name="Roberts A."/>
            <person name="Saif S."/>
            <person name="Shea T."/>
            <person name="Shenoy N."/>
            <person name="Sisk P."/>
            <person name="Stolte C."/>
            <person name="Sykes S."/>
            <person name="White J."/>
            <person name="Yandava C."/>
            <person name="Haas B."/>
            <person name="Henn M.R."/>
            <person name="Nusbaum C."/>
            <person name="Birren B."/>
        </authorList>
    </citation>
    <scope>NUCLEOTIDE SEQUENCE [LARGE SCALE GENOMIC DNA]</scope>
</reference>
<dbReference type="AlphaFoldDB" id="A0A1S0TMN7"/>
<keyword evidence="1" id="KW-0812">Transmembrane</keyword>
<protein>
    <submittedName>
        <fullName evidence="2">Uncharacterized protein</fullName>
    </submittedName>
</protein>
<feature type="transmembrane region" description="Helical" evidence="1">
    <location>
        <begin position="12"/>
        <end position="33"/>
    </location>
</feature>
<dbReference type="InParanoid" id="A0A1S0TMN7"/>